<sequence length="293" mass="32530">MTVDVLFPFYGDVELMKQAVHSVLRQSYGDFRLIVIDDGYPDASIPGWFAALGDDRVSYERNATNLGANGNYRKALTRVTNELVVVMGADDVMLPNYLQWLVDRAGEHPEVQIFQPGVVVIDEHGSGVNGLVDAVKSVYRPRGSGLRVLTGEALAVSLLRGDWLYFPSVGWRAETITSIGFREGYDVVQDLALALDVAMHGGSLLVDSQLAFMYRRHSSSDSSVRALSGTRFDEERRFFENMAAEMAERGWNHAARVARLHLSSRFHAATLLPGALRHGNREGLRNLGRHLVK</sequence>
<keyword evidence="2" id="KW-0808">Transferase</keyword>
<feature type="domain" description="Glycosyltransferase 2-like" evidence="1">
    <location>
        <begin position="5"/>
        <end position="115"/>
    </location>
</feature>
<evidence type="ECO:0000313" key="2">
    <source>
        <dbReference type="EMBL" id="CEP26033.1"/>
    </source>
</evidence>
<dbReference type="AlphaFoldDB" id="A0A0B7NZ41"/>
<dbReference type="InterPro" id="IPR029044">
    <property type="entry name" value="Nucleotide-diphossugar_trans"/>
</dbReference>
<dbReference type="GO" id="GO:0016740">
    <property type="term" value="F:transferase activity"/>
    <property type="evidence" value="ECO:0007669"/>
    <property type="project" value="UniProtKB-KW"/>
</dbReference>
<accession>A0A0B7NZ41</accession>
<dbReference type="InterPro" id="IPR001173">
    <property type="entry name" value="Glyco_trans_2-like"/>
</dbReference>
<name>A0A0B7NZ41_PROFF</name>
<reference evidence="2" key="1">
    <citation type="submission" date="2014-08" db="EMBL/GenBank/DDBJ databases">
        <authorList>
            <person name="Falentin Helene"/>
        </authorList>
    </citation>
    <scope>NUCLEOTIDE SEQUENCE</scope>
</reference>
<evidence type="ECO:0000259" key="1">
    <source>
        <dbReference type="Pfam" id="PF00535"/>
    </source>
</evidence>
<protein>
    <submittedName>
        <fullName evidence="2">Glycosyl transferase, family 2</fullName>
    </submittedName>
</protein>
<dbReference type="Gene3D" id="3.90.550.10">
    <property type="entry name" value="Spore Coat Polysaccharide Biosynthesis Protein SpsA, Chain A"/>
    <property type="match status" value="1"/>
</dbReference>
<dbReference type="SUPFAM" id="SSF53448">
    <property type="entry name" value="Nucleotide-diphospho-sugar transferases"/>
    <property type="match status" value="1"/>
</dbReference>
<dbReference type="Pfam" id="PF00535">
    <property type="entry name" value="Glycos_transf_2"/>
    <property type="match status" value="1"/>
</dbReference>
<gene>
    <name evidence="2" type="ORF">PFCIRM138_03670</name>
</gene>
<dbReference type="EMBL" id="LM676388">
    <property type="protein sequence ID" value="CEP26033.1"/>
    <property type="molecule type" value="Genomic_DNA"/>
</dbReference>
<dbReference type="CDD" id="cd00761">
    <property type="entry name" value="Glyco_tranf_GTA_type"/>
    <property type="match status" value="1"/>
</dbReference>
<proteinExistence type="predicted"/>
<organism evidence="2">
    <name type="scientific">Propionibacterium freudenreichii subsp. freudenreichii</name>
    <dbReference type="NCBI Taxonomy" id="66712"/>
    <lineage>
        <taxon>Bacteria</taxon>
        <taxon>Bacillati</taxon>
        <taxon>Actinomycetota</taxon>
        <taxon>Actinomycetes</taxon>
        <taxon>Propionibacteriales</taxon>
        <taxon>Propionibacteriaceae</taxon>
        <taxon>Propionibacterium</taxon>
    </lineage>
</organism>